<proteinExistence type="inferred from homology"/>
<evidence type="ECO:0000256" key="1">
    <source>
        <dbReference type="ARBA" id="ARBA00006817"/>
    </source>
</evidence>
<dbReference type="Proteomes" id="UP001595696">
    <property type="component" value="Unassembled WGS sequence"/>
</dbReference>
<comment type="similarity">
    <text evidence="1">Belongs to the AHA1 family.</text>
</comment>
<dbReference type="InterPro" id="IPR023393">
    <property type="entry name" value="START-like_dom_sf"/>
</dbReference>
<comment type="caution">
    <text evidence="3">The sequence shown here is derived from an EMBL/GenBank/DDBJ whole genome shotgun (WGS) entry which is preliminary data.</text>
</comment>
<evidence type="ECO:0000313" key="4">
    <source>
        <dbReference type="Proteomes" id="UP001595696"/>
    </source>
</evidence>
<feature type="domain" description="Activator of Hsp90 ATPase homologue 1/2-like C-terminal" evidence="2">
    <location>
        <begin position="25"/>
        <end position="135"/>
    </location>
</feature>
<dbReference type="Pfam" id="PF08327">
    <property type="entry name" value="AHSA1"/>
    <property type="match status" value="1"/>
</dbReference>
<dbReference type="SUPFAM" id="SSF55961">
    <property type="entry name" value="Bet v1-like"/>
    <property type="match status" value="1"/>
</dbReference>
<keyword evidence="4" id="KW-1185">Reference proteome</keyword>
<reference evidence="4" key="1">
    <citation type="journal article" date="2019" name="Int. J. Syst. Evol. Microbiol.">
        <title>The Global Catalogue of Microorganisms (GCM) 10K type strain sequencing project: providing services to taxonomists for standard genome sequencing and annotation.</title>
        <authorList>
            <consortium name="The Broad Institute Genomics Platform"/>
            <consortium name="The Broad Institute Genome Sequencing Center for Infectious Disease"/>
            <person name="Wu L."/>
            <person name="Ma J."/>
        </authorList>
    </citation>
    <scope>NUCLEOTIDE SEQUENCE [LARGE SCALE GENOMIC DNA]</scope>
    <source>
        <strain evidence="4">CGMCC 4.7330</strain>
    </source>
</reference>
<protein>
    <submittedName>
        <fullName evidence="3">SRPBCC family protein</fullName>
    </submittedName>
</protein>
<evidence type="ECO:0000313" key="3">
    <source>
        <dbReference type="EMBL" id="MFC3963032.1"/>
    </source>
</evidence>
<dbReference type="Gene3D" id="3.30.530.20">
    <property type="match status" value="1"/>
</dbReference>
<dbReference type="InterPro" id="IPR013538">
    <property type="entry name" value="ASHA1/2-like_C"/>
</dbReference>
<dbReference type="EMBL" id="JBHSAX010000013">
    <property type="protein sequence ID" value="MFC3963032.1"/>
    <property type="molecule type" value="Genomic_DNA"/>
</dbReference>
<gene>
    <name evidence="3" type="ORF">ACFO0B_13640</name>
</gene>
<organism evidence="3 4">
    <name type="scientific">Nocardia jiangsuensis</name>
    <dbReference type="NCBI Taxonomy" id="1691563"/>
    <lineage>
        <taxon>Bacteria</taxon>
        <taxon>Bacillati</taxon>
        <taxon>Actinomycetota</taxon>
        <taxon>Actinomycetes</taxon>
        <taxon>Mycobacteriales</taxon>
        <taxon>Nocardiaceae</taxon>
        <taxon>Nocardia</taxon>
    </lineage>
</organism>
<accession>A0ABV8DU47</accession>
<dbReference type="RefSeq" id="WP_378612769.1">
    <property type="nucleotide sequence ID" value="NZ_JBHSAX010000013.1"/>
</dbReference>
<name>A0ABV8DU47_9NOCA</name>
<sequence>MAPEPTGTLQRTATGRDLVLTRRYAAPPAEVWADLTESERTARWFGPWEGEPGGAIRVRMVFEEGEPWTDMLVETCEPPRRLELRAVDEAGSWHLELVLTATADGTELALIHHLDDSADPGMVGPGWEYYLDLLGAARSGTDRPDFGDYFPAQQEYFQRLG</sequence>
<evidence type="ECO:0000259" key="2">
    <source>
        <dbReference type="Pfam" id="PF08327"/>
    </source>
</evidence>
<dbReference type="CDD" id="cd08899">
    <property type="entry name" value="SRPBCC_CalC_Aha1-like_6"/>
    <property type="match status" value="1"/>
</dbReference>